<dbReference type="EMBL" id="CP033897">
    <property type="protein sequence ID" value="AZA10902.1"/>
    <property type="molecule type" value="Genomic_DNA"/>
</dbReference>
<dbReference type="OrthoDB" id="3266223at2"/>
<sequence>MNAAAYPQQALNKAMLEAVDFIHAEGWDAPPTLFALVPAEFLGSIIDDADDAPLALVVQENLPEHIQPGSEELGEYITRIEWPEGVIGAVLAQEIMFRDASAPEQPARPARLFSGVLSEHHNSEGFSLTLLQLRPTEEELAKRGAFAEDEVELRGGPGVAPGVIAALEASFEQH</sequence>
<dbReference type="KEGG" id="cgk:CGERO_02890"/>
<name>A0A3G6IYX3_9CORY</name>
<protein>
    <submittedName>
        <fullName evidence="1">Uncharacterized protein</fullName>
    </submittedName>
</protein>
<dbReference type="AlphaFoldDB" id="A0A3G6IYX3"/>
<reference evidence="1 2" key="1">
    <citation type="submission" date="2018-11" db="EMBL/GenBank/DDBJ databases">
        <authorList>
            <person name="Kleinhagauer T."/>
            <person name="Glaeser S.P."/>
            <person name="Spergser J."/>
            <person name="Ruckert C."/>
            <person name="Kaempfer P."/>
            <person name="Busse H.-J."/>
        </authorList>
    </citation>
    <scope>NUCLEOTIDE SEQUENCE [LARGE SCALE GENOMIC DNA]</scope>
    <source>
        <strain evidence="1 2">W8</strain>
    </source>
</reference>
<dbReference type="NCBIfam" id="NF040618">
    <property type="entry name" value="PPA1309_fam"/>
    <property type="match status" value="1"/>
</dbReference>
<accession>A0A3G6IYX3</accession>
<proteinExistence type="predicted"/>
<keyword evidence="2" id="KW-1185">Reference proteome</keyword>
<evidence type="ECO:0000313" key="1">
    <source>
        <dbReference type="EMBL" id="AZA10902.1"/>
    </source>
</evidence>
<evidence type="ECO:0000313" key="2">
    <source>
        <dbReference type="Proteomes" id="UP000271587"/>
    </source>
</evidence>
<organism evidence="1 2">
    <name type="scientific">Corynebacterium gerontici</name>
    <dbReference type="NCBI Taxonomy" id="2079234"/>
    <lineage>
        <taxon>Bacteria</taxon>
        <taxon>Bacillati</taxon>
        <taxon>Actinomycetota</taxon>
        <taxon>Actinomycetes</taxon>
        <taxon>Mycobacteriales</taxon>
        <taxon>Corynebacteriaceae</taxon>
        <taxon>Corynebacterium</taxon>
    </lineage>
</organism>
<dbReference type="RefSeq" id="WP_123933383.1">
    <property type="nucleotide sequence ID" value="NZ_CP033897.1"/>
</dbReference>
<dbReference type="Proteomes" id="UP000271587">
    <property type="component" value="Chromosome"/>
</dbReference>
<gene>
    <name evidence="1" type="ORF">CGERO_02890</name>
</gene>
<dbReference type="InterPro" id="IPR047681">
    <property type="entry name" value="PPA1309-like"/>
</dbReference>